<dbReference type="Gene3D" id="1.50.10.10">
    <property type="match status" value="1"/>
</dbReference>
<dbReference type="AlphaFoldDB" id="A0A4Q7YPK7"/>
<reference evidence="4 5" key="1">
    <citation type="submission" date="2019-02" db="EMBL/GenBank/DDBJ databases">
        <title>Genomic Encyclopedia of Archaeal and Bacterial Type Strains, Phase II (KMG-II): from individual species to whole genera.</title>
        <authorList>
            <person name="Goeker M."/>
        </authorList>
    </citation>
    <scope>NUCLEOTIDE SEQUENCE [LARGE SCALE GENOMIC DNA]</scope>
    <source>
        <strain evidence="4 5">DSM 18101</strain>
    </source>
</reference>
<accession>A0A4Q7YPK7</accession>
<gene>
    <name evidence="4" type="ORF">BDD14_0748</name>
</gene>
<dbReference type="Gene3D" id="2.60.40.1180">
    <property type="entry name" value="Golgi alpha-mannosidase II"/>
    <property type="match status" value="1"/>
</dbReference>
<dbReference type="InterPro" id="IPR016518">
    <property type="entry name" value="Alpha-L-fucosidase"/>
</dbReference>
<name>A0A4Q7YPK7_9BACT</name>
<dbReference type="EMBL" id="SHKW01000001">
    <property type="protein sequence ID" value="RZU39370.1"/>
    <property type="molecule type" value="Genomic_DNA"/>
</dbReference>
<feature type="domain" description="Glycosyl hydrolase family 95 N-terminal" evidence="1">
    <location>
        <begin position="36"/>
        <end position="272"/>
    </location>
</feature>
<sequence length="789" mass="86652">MSTRREFLASAALIALASNVPLDASEASQTAGETDIWFAQEAEHWLEALPLGNGNQGAMIYGGVENERLALSDSTAWSGAPGAHEVNPQAREHLGEIRKLIFDGKYAEATQASRKYLPGRGRNFGTNLPLPDLLIQFDSLPAPITDYRRSLDLDTAVAGVSFEADGRKHVREAFASHAHKVLVYRIAHPASFRVSFAQSPLPTTIRAEKNSLLLHGRAVESKHSDGKSGVEFEIQVEVIKQGGHLKANGQTITITGSSSATILIAIATSFHGNNPATACQRSLAAARSAYYQKLKSTHIADYAPLFHRLSLKLGNDSRRDTPTDLRRQAVSKGASDPGLHALFFQYGRYLTIAGSRADSALPLALQGIWNDGLAAAMGWTDDFHLDINTEQNYWAAEVCNLSECQLPLFRFLESLRIAGQRTATEMYGAKGWVVHTVTNPWGYTAPGDVGWGIFPTAGIWISLQLWDHYVFTKDTRFLQNTAFPVLHDAAEFFLSYMVTEPSHNWLVTGPSESPENAFLDPHGGNASDSMMPTIDRVMLFALFSICERACSDLKMETAFAEQVKQARAKLPPLQVGQYGQLQEWLFDFEDAYPNHRHTSHLTALYPESQVDVRNTPALAHAAEVTIERRTSAKDWEQTEWGRVNFMAFYARLLKGDQALRYLNDLLTKATGDNLLTFSQGGVAGAEDNIFAIDGNTAGSAAIAEMLLQSQRGEVELLPALPKAWPDGEVCGLCARVGHTVDITWRNGTLVFAAVHSRFGGMLPVRYGETVKQFNMAAGSTLRLRADMLQ</sequence>
<dbReference type="Proteomes" id="UP000292958">
    <property type="component" value="Unassembled WGS sequence"/>
</dbReference>
<dbReference type="Gene3D" id="2.70.98.50">
    <property type="entry name" value="putative glycoside hydrolase family protein from bacillus halodurans"/>
    <property type="match status" value="1"/>
</dbReference>
<evidence type="ECO:0000313" key="4">
    <source>
        <dbReference type="EMBL" id="RZU39370.1"/>
    </source>
</evidence>
<dbReference type="PANTHER" id="PTHR31084">
    <property type="entry name" value="ALPHA-L-FUCOSIDASE 2"/>
    <property type="match status" value="1"/>
</dbReference>
<comment type="caution">
    <text evidence="4">The sequence shown here is derived from an EMBL/GenBank/DDBJ whole genome shotgun (WGS) entry which is preliminary data.</text>
</comment>
<dbReference type="PANTHER" id="PTHR31084:SF0">
    <property type="entry name" value="ALPHA-L-FUCOSIDASE 2"/>
    <property type="match status" value="1"/>
</dbReference>
<evidence type="ECO:0000259" key="2">
    <source>
        <dbReference type="Pfam" id="PF21307"/>
    </source>
</evidence>
<dbReference type="SUPFAM" id="SSF48208">
    <property type="entry name" value="Six-hairpin glycosidases"/>
    <property type="match status" value="1"/>
</dbReference>
<dbReference type="InterPro" id="IPR006311">
    <property type="entry name" value="TAT_signal"/>
</dbReference>
<organism evidence="4 5">
    <name type="scientific">Edaphobacter modestus</name>
    <dbReference type="NCBI Taxonomy" id="388466"/>
    <lineage>
        <taxon>Bacteria</taxon>
        <taxon>Pseudomonadati</taxon>
        <taxon>Acidobacteriota</taxon>
        <taxon>Terriglobia</taxon>
        <taxon>Terriglobales</taxon>
        <taxon>Acidobacteriaceae</taxon>
        <taxon>Edaphobacter</taxon>
    </lineage>
</organism>
<proteinExistence type="predicted"/>
<dbReference type="Pfam" id="PF14498">
    <property type="entry name" value="Glyco_hyd_65N_2"/>
    <property type="match status" value="1"/>
</dbReference>
<dbReference type="PIRSF" id="PIRSF007663">
    <property type="entry name" value="UCP007663"/>
    <property type="match status" value="1"/>
</dbReference>
<dbReference type="InterPro" id="IPR013780">
    <property type="entry name" value="Glyco_hydro_b"/>
</dbReference>
<dbReference type="OrthoDB" id="9802600at2"/>
<keyword evidence="5" id="KW-1185">Reference proteome</keyword>
<dbReference type="GO" id="GO:0005975">
    <property type="term" value="P:carbohydrate metabolic process"/>
    <property type="evidence" value="ECO:0007669"/>
    <property type="project" value="InterPro"/>
</dbReference>
<dbReference type="Pfam" id="PF22124">
    <property type="entry name" value="Glyco_hydro_95_cat"/>
    <property type="match status" value="1"/>
</dbReference>
<feature type="domain" description="Glycosyl hydrolase family 95 catalytic" evidence="3">
    <location>
        <begin position="291"/>
        <end position="706"/>
    </location>
</feature>
<dbReference type="InterPro" id="IPR049053">
    <property type="entry name" value="AFCA-like_C"/>
</dbReference>
<dbReference type="PROSITE" id="PS51318">
    <property type="entry name" value="TAT"/>
    <property type="match status" value="1"/>
</dbReference>
<evidence type="ECO:0000313" key="5">
    <source>
        <dbReference type="Proteomes" id="UP000292958"/>
    </source>
</evidence>
<evidence type="ECO:0000259" key="1">
    <source>
        <dbReference type="Pfam" id="PF14498"/>
    </source>
</evidence>
<dbReference type="GO" id="GO:0004560">
    <property type="term" value="F:alpha-L-fucosidase activity"/>
    <property type="evidence" value="ECO:0007669"/>
    <property type="project" value="InterPro"/>
</dbReference>
<evidence type="ECO:0000259" key="3">
    <source>
        <dbReference type="Pfam" id="PF22124"/>
    </source>
</evidence>
<dbReference type="InterPro" id="IPR008928">
    <property type="entry name" value="6-hairpin_glycosidase_sf"/>
</dbReference>
<dbReference type="InterPro" id="IPR027414">
    <property type="entry name" value="GH95_N_dom"/>
</dbReference>
<dbReference type="InterPro" id="IPR012341">
    <property type="entry name" value="6hp_glycosidase-like_sf"/>
</dbReference>
<dbReference type="Pfam" id="PF21307">
    <property type="entry name" value="Glyco_hydro_95_C"/>
    <property type="match status" value="1"/>
</dbReference>
<dbReference type="InterPro" id="IPR054363">
    <property type="entry name" value="GH95_cat"/>
</dbReference>
<protein>
    <submittedName>
        <fullName evidence="4">Alpha-L-fucosidase 2</fullName>
    </submittedName>
</protein>
<feature type="domain" description="Alpha fucosidase A-like C-terminal" evidence="2">
    <location>
        <begin position="708"/>
        <end position="772"/>
    </location>
</feature>
<dbReference type="RefSeq" id="WP_130417590.1">
    <property type="nucleotide sequence ID" value="NZ_SHKW01000001.1"/>
</dbReference>